<dbReference type="InterPro" id="IPR029787">
    <property type="entry name" value="Nucleotide_cyclase"/>
</dbReference>
<gene>
    <name evidence="3" type="ORF">RF819_14570</name>
</gene>
<keyword evidence="4" id="KW-1185">Reference proteome</keyword>
<accession>A0A1T1AUL4</accession>
<evidence type="ECO:0000313" key="4">
    <source>
        <dbReference type="Proteomes" id="UP000190750"/>
    </source>
</evidence>
<dbReference type="SUPFAM" id="SSF49879">
    <property type="entry name" value="SMAD/FHA domain"/>
    <property type="match status" value="1"/>
</dbReference>
<comment type="caution">
    <text evidence="3">The sequence shown here is derived from an EMBL/GenBank/DDBJ whole genome shotgun (WGS) entry which is preliminary data.</text>
</comment>
<evidence type="ECO:0000313" key="3">
    <source>
        <dbReference type="EMBL" id="OOV07781.1"/>
    </source>
</evidence>
<proteinExistence type="predicted"/>
<dbReference type="InterPro" id="IPR001054">
    <property type="entry name" value="A/G_cyclase"/>
</dbReference>
<organism evidence="3 4">
    <name type="scientific">Rhodoferax fermentans</name>
    <dbReference type="NCBI Taxonomy" id="28066"/>
    <lineage>
        <taxon>Bacteria</taxon>
        <taxon>Pseudomonadati</taxon>
        <taxon>Pseudomonadota</taxon>
        <taxon>Betaproteobacteria</taxon>
        <taxon>Burkholderiales</taxon>
        <taxon>Comamonadaceae</taxon>
        <taxon>Rhodoferax</taxon>
    </lineage>
</organism>
<dbReference type="Gene3D" id="3.30.70.1230">
    <property type="entry name" value="Nucleotide cyclase"/>
    <property type="match status" value="1"/>
</dbReference>
<dbReference type="AlphaFoldDB" id="A0A1T1AUL4"/>
<dbReference type="OrthoDB" id="9801841at2"/>
<dbReference type="PANTHER" id="PTHR43081">
    <property type="entry name" value="ADENYLATE CYCLASE, TERMINAL-DIFFERENTIATION SPECIFIC-RELATED"/>
    <property type="match status" value="1"/>
</dbReference>
<dbReference type="RefSeq" id="WP_078365638.1">
    <property type="nucleotide sequence ID" value="NZ_MTJN01000002.1"/>
</dbReference>
<evidence type="ECO:0000259" key="1">
    <source>
        <dbReference type="PROSITE" id="PS50006"/>
    </source>
</evidence>
<dbReference type="GO" id="GO:0009190">
    <property type="term" value="P:cyclic nucleotide biosynthetic process"/>
    <property type="evidence" value="ECO:0007669"/>
    <property type="project" value="InterPro"/>
</dbReference>
<dbReference type="Pfam" id="PF00211">
    <property type="entry name" value="Guanylate_cyc"/>
    <property type="match status" value="1"/>
</dbReference>
<feature type="domain" description="Guanylate cyclase" evidence="2">
    <location>
        <begin position="6"/>
        <end position="121"/>
    </location>
</feature>
<dbReference type="InterPro" id="IPR008984">
    <property type="entry name" value="SMAD_FHA_dom_sf"/>
</dbReference>
<dbReference type="Gene3D" id="2.60.200.20">
    <property type="match status" value="1"/>
</dbReference>
<dbReference type="SUPFAM" id="SSF55073">
    <property type="entry name" value="Nucleotide cyclase"/>
    <property type="match status" value="1"/>
</dbReference>
<dbReference type="Proteomes" id="UP000190750">
    <property type="component" value="Unassembled WGS sequence"/>
</dbReference>
<dbReference type="CDD" id="cd00060">
    <property type="entry name" value="FHA"/>
    <property type="match status" value="1"/>
</dbReference>
<dbReference type="SMART" id="SM00240">
    <property type="entry name" value="FHA"/>
    <property type="match status" value="1"/>
</dbReference>
<dbReference type="InterPro" id="IPR000253">
    <property type="entry name" value="FHA_dom"/>
</dbReference>
<dbReference type="GO" id="GO:0004016">
    <property type="term" value="F:adenylate cyclase activity"/>
    <property type="evidence" value="ECO:0007669"/>
    <property type="project" value="UniProtKB-ARBA"/>
</dbReference>
<dbReference type="Pfam" id="PF00498">
    <property type="entry name" value="FHA"/>
    <property type="match status" value="1"/>
</dbReference>
<dbReference type="CDD" id="cd07302">
    <property type="entry name" value="CHD"/>
    <property type="match status" value="1"/>
</dbReference>
<reference evidence="3 4" key="1">
    <citation type="submission" date="2017-01" db="EMBL/GenBank/DDBJ databases">
        <title>Genome sequencing of Rhodoferax fermentans JCM 7819.</title>
        <authorList>
            <person name="Kim Y.J."/>
            <person name="Farh M.E.-A."/>
            <person name="Yang D.-C."/>
        </authorList>
    </citation>
    <scope>NUCLEOTIDE SEQUENCE [LARGE SCALE GENOMIC DNA]</scope>
    <source>
        <strain evidence="3 4">JCM 7819</strain>
    </source>
</reference>
<dbReference type="PROSITE" id="PS50006">
    <property type="entry name" value="FHA_DOMAIN"/>
    <property type="match status" value="1"/>
</dbReference>
<sequence>MSVQSTVVFADLFGSTGVFEALGNAKATELVTQATAWVAQRCSAQGGRVVKFLGDGVLIIFTDSTKAVLAVMDLQRSYQQLLGRMPPKAYMPLRIGVARGGVEIVDDDCYGDAVNIAARLSELTGPHQIWVNSDAIEDGFDVPDERFRMLGPIHIRGRAESCKVYQVEWQENQGSELLTIAAGEALSSRFAGRDALGAHIELFWLDKKRVFNAFDLPIHIGRTHQVEFVVSDARVSRTHARLDWRNGNVVLVDLSSYGCWIRFAGGGADLLLRREECVLHGRGEVALGTPFSDPSAPVLGFLVI</sequence>
<name>A0A1T1AUL4_RHOFE</name>
<dbReference type="PROSITE" id="PS50125">
    <property type="entry name" value="GUANYLATE_CYCLASE_2"/>
    <property type="match status" value="1"/>
</dbReference>
<dbReference type="GO" id="GO:0035556">
    <property type="term" value="P:intracellular signal transduction"/>
    <property type="evidence" value="ECO:0007669"/>
    <property type="project" value="InterPro"/>
</dbReference>
<dbReference type="PANTHER" id="PTHR43081:SF1">
    <property type="entry name" value="ADENYLATE CYCLASE, TERMINAL-DIFFERENTIATION SPECIFIC"/>
    <property type="match status" value="1"/>
</dbReference>
<dbReference type="InterPro" id="IPR050697">
    <property type="entry name" value="Adenylyl/Guanylyl_Cyclase_3/4"/>
</dbReference>
<evidence type="ECO:0000259" key="2">
    <source>
        <dbReference type="PROSITE" id="PS50125"/>
    </source>
</evidence>
<dbReference type="EMBL" id="MTJN01000002">
    <property type="protein sequence ID" value="OOV07781.1"/>
    <property type="molecule type" value="Genomic_DNA"/>
</dbReference>
<protein>
    <submittedName>
        <fullName evidence="3">Adenylate/guanylate cyclase domain-containing protein</fullName>
    </submittedName>
</protein>
<dbReference type="STRING" id="28066.RF819_14570"/>
<feature type="domain" description="FHA" evidence="1">
    <location>
        <begin position="218"/>
        <end position="261"/>
    </location>
</feature>